<reference evidence="6" key="1">
    <citation type="journal article" date="2013" name="Proc. Natl. Acad. Sci. U.S.A.">
        <title>Genome structure and metabolic features in the red seaweed Chondrus crispus shed light on evolution of the Archaeplastida.</title>
        <authorList>
            <person name="Collen J."/>
            <person name="Porcel B."/>
            <person name="Carre W."/>
            <person name="Ball S.G."/>
            <person name="Chaparro C."/>
            <person name="Tonon T."/>
            <person name="Barbeyron T."/>
            <person name="Michel G."/>
            <person name="Noel B."/>
            <person name="Valentin K."/>
            <person name="Elias M."/>
            <person name="Artiguenave F."/>
            <person name="Arun A."/>
            <person name="Aury J.M."/>
            <person name="Barbosa-Neto J.F."/>
            <person name="Bothwell J.H."/>
            <person name="Bouget F.Y."/>
            <person name="Brillet L."/>
            <person name="Cabello-Hurtado F."/>
            <person name="Capella-Gutierrez S."/>
            <person name="Charrier B."/>
            <person name="Cladiere L."/>
            <person name="Cock J.M."/>
            <person name="Coelho S.M."/>
            <person name="Colleoni C."/>
            <person name="Czjzek M."/>
            <person name="Da Silva C."/>
            <person name="Delage L."/>
            <person name="Denoeud F."/>
            <person name="Deschamps P."/>
            <person name="Dittami S.M."/>
            <person name="Gabaldon T."/>
            <person name="Gachon C.M."/>
            <person name="Groisillier A."/>
            <person name="Herve C."/>
            <person name="Jabbari K."/>
            <person name="Katinka M."/>
            <person name="Kloareg B."/>
            <person name="Kowalczyk N."/>
            <person name="Labadie K."/>
            <person name="Leblanc C."/>
            <person name="Lopez P.J."/>
            <person name="McLachlan D.H."/>
            <person name="Meslet-Cladiere L."/>
            <person name="Moustafa A."/>
            <person name="Nehr Z."/>
            <person name="Nyvall Collen P."/>
            <person name="Panaud O."/>
            <person name="Partensky F."/>
            <person name="Poulain J."/>
            <person name="Rensing S.A."/>
            <person name="Rousvoal S."/>
            <person name="Samson G."/>
            <person name="Symeonidi A."/>
            <person name="Weissenbach J."/>
            <person name="Zambounis A."/>
            <person name="Wincker P."/>
            <person name="Boyen C."/>
        </authorList>
    </citation>
    <scope>NUCLEOTIDE SEQUENCE [LARGE SCALE GENOMIC DNA]</scope>
    <source>
        <strain evidence="6">cv. Stackhouse</strain>
    </source>
</reference>
<evidence type="ECO:0000256" key="4">
    <source>
        <dbReference type="SAM" id="MobiDB-lite"/>
    </source>
</evidence>
<feature type="compositionally biased region" description="Basic residues" evidence="4">
    <location>
        <begin position="357"/>
        <end position="369"/>
    </location>
</feature>
<dbReference type="RefSeq" id="XP_005716957.1">
    <property type="nucleotide sequence ID" value="XM_005716900.1"/>
</dbReference>
<keyword evidence="1 3" id="KW-0853">WD repeat</keyword>
<dbReference type="InterPro" id="IPR015943">
    <property type="entry name" value="WD40/YVTN_repeat-like_dom_sf"/>
</dbReference>
<dbReference type="InterPro" id="IPR019775">
    <property type="entry name" value="WD40_repeat_CS"/>
</dbReference>
<sequence>MVANPSEEKPAAGTNICVGGYDGSVAGLTLRPDAEDLLSLQATFAYASHITAVRSAALSGSTLVTGSADETVRIYDLARRVERGSLFEHSGTVNALVFFRDGPRRLLMSAGDDALMCVWRTSDWKCLKRMHGHQAPVLDVAVHPSARVALSVAKDRSLFMWNMVKGKIAFSAKTKETPATTVEWAPGGERYMLVAGKSVKLSNVEGKDVETFVHERPVLAAAFVKEGVLATGGEDKIVRVWDQRTGGCVIACKHEKRVRGVACVDGLVVAADSGGGVKIWDARMGGSARLETCLGGGDMRLTCLAAAKEVEEVEKVPKTEEEEEGETKDEGRQEKGKGARRKRREERPAPLEGTASQRKRKKRKEQKAS</sequence>
<dbReference type="AlphaFoldDB" id="R7QHB0"/>
<dbReference type="PROSITE" id="PS50082">
    <property type="entry name" value="WD_REPEATS_2"/>
    <property type="match status" value="3"/>
</dbReference>
<evidence type="ECO:0008006" key="7">
    <source>
        <dbReference type="Google" id="ProtNLM"/>
    </source>
</evidence>
<feature type="repeat" description="WD" evidence="3">
    <location>
        <begin position="46"/>
        <end position="77"/>
    </location>
</feature>
<dbReference type="OMA" id="IIIWRTK"/>
<dbReference type="Gramene" id="CDF37138">
    <property type="protein sequence ID" value="CDF37138"/>
    <property type="gene ID" value="CHC_T00005102001"/>
</dbReference>
<dbReference type="KEGG" id="ccp:CHC_T00005102001"/>
<feature type="repeat" description="WD" evidence="3">
    <location>
        <begin position="130"/>
        <end position="171"/>
    </location>
</feature>
<dbReference type="Proteomes" id="UP000012073">
    <property type="component" value="Unassembled WGS sequence"/>
</dbReference>
<keyword evidence="2" id="KW-0677">Repeat</keyword>
<dbReference type="OrthoDB" id="4078at2759"/>
<evidence type="ECO:0000313" key="5">
    <source>
        <dbReference type="EMBL" id="CDF37138.1"/>
    </source>
</evidence>
<feature type="repeat" description="WD" evidence="3">
    <location>
        <begin position="211"/>
        <end position="251"/>
    </location>
</feature>
<dbReference type="SUPFAM" id="SSF50978">
    <property type="entry name" value="WD40 repeat-like"/>
    <property type="match status" value="1"/>
</dbReference>
<protein>
    <recommendedName>
        <fullName evidence="7">P21-activated protein kinase-interacting protein 1-like</fullName>
    </recommendedName>
</protein>
<dbReference type="Pfam" id="PF00400">
    <property type="entry name" value="WD40"/>
    <property type="match status" value="4"/>
</dbReference>
<proteinExistence type="predicted"/>
<accession>R7QHB0</accession>
<dbReference type="SMART" id="SM00320">
    <property type="entry name" value="WD40"/>
    <property type="match status" value="6"/>
</dbReference>
<evidence type="ECO:0000313" key="6">
    <source>
        <dbReference type="Proteomes" id="UP000012073"/>
    </source>
</evidence>
<dbReference type="PROSITE" id="PS50294">
    <property type="entry name" value="WD_REPEATS_REGION"/>
    <property type="match status" value="1"/>
</dbReference>
<dbReference type="PANTHER" id="PTHR44675">
    <property type="entry name" value="PAK1 INTERACTING PROTEIN 1"/>
    <property type="match status" value="1"/>
</dbReference>
<gene>
    <name evidence="5" type="ORF">CHC_T00005102001</name>
</gene>
<dbReference type="GeneID" id="17324740"/>
<dbReference type="EMBL" id="HG001818">
    <property type="protein sequence ID" value="CDF37138.1"/>
    <property type="molecule type" value="Genomic_DNA"/>
</dbReference>
<keyword evidence="6" id="KW-1185">Reference proteome</keyword>
<dbReference type="PROSITE" id="PS00678">
    <property type="entry name" value="WD_REPEATS_1"/>
    <property type="match status" value="1"/>
</dbReference>
<dbReference type="InterPro" id="IPR051959">
    <property type="entry name" value="PAK1-Kinase_Regulator"/>
</dbReference>
<dbReference type="InterPro" id="IPR001680">
    <property type="entry name" value="WD40_rpt"/>
</dbReference>
<evidence type="ECO:0000256" key="3">
    <source>
        <dbReference type="PROSITE-ProRule" id="PRU00221"/>
    </source>
</evidence>
<name>R7QHB0_CHOCR</name>
<dbReference type="Gene3D" id="2.130.10.10">
    <property type="entry name" value="YVTN repeat-like/Quinoprotein amine dehydrogenase"/>
    <property type="match status" value="2"/>
</dbReference>
<feature type="compositionally biased region" description="Basic and acidic residues" evidence="4">
    <location>
        <begin position="328"/>
        <end position="337"/>
    </location>
</feature>
<evidence type="ECO:0000256" key="1">
    <source>
        <dbReference type="ARBA" id="ARBA00022574"/>
    </source>
</evidence>
<dbReference type="CDD" id="cd00200">
    <property type="entry name" value="WD40"/>
    <property type="match status" value="1"/>
</dbReference>
<dbReference type="InterPro" id="IPR036322">
    <property type="entry name" value="WD40_repeat_dom_sf"/>
</dbReference>
<dbReference type="PhylomeDB" id="R7QHB0"/>
<organism evidence="5 6">
    <name type="scientific">Chondrus crispus</name>
    <name type="common">Carrageen Irish moss</name>
    <name type="synonym">Polymorpha crispa</name>
    <dbReference type="NCBI Taxonomy" id="2769"/>
    <lineage>
        <taxon>Eukaryota</taxon>
        <taxon>Rhodophyta</taxon>
        <taxon>Florideophyceae</taxon>
        <taxon>Rhodymeniophycidae</taxon>
        <taxon>Gigartinales</taxon>
        <taxon>Gigartinaceae</taxon>
        <taxon>Chondrus</taxon>
    </lineage>
</organism>
<feature type="region of interest" description="Disordered" evidence="4">
    <location>
        <begin position="312"/>
        <end position="369"/>
    </location>
</feature>
<dbReference type="PANTHER" id="PTHR44675:SF1">
    <property type="entry name" value="P21-ACTIVATED PROTEIN KINASE-INTERACTING PROTEIN 1"/>
    <property type="match status" value="1"/>
</dbReference>
<evidence type="ECO:0000256" key="2">
    <source>
        <dbReference type="ARBA" id="ARBA00022737"/>
    </source>
</evidence>
<dbReference type="STRING" id="2769.R7QHB0"/>